<feature type="compositionally biased region" description="Polar residues" evidence="1">
    <location>
        <begin position="661"/>
        <end position="672"/>
    </location>
</feature>
<proteinExistence type="predicted"/>
<keyword evidence="3" id="KW-1185">Reference proteome</keyword>
<gene>
    <name evidence="2" type="ORF">Cob_v000399</name>
</gene>
<dbReference type="STRING" id="1213857.A0A484G7M8"/>
<feature type="compositionally biased region" description="Polar residues" evidence="1">
    <location>
        <begin position="546"/>
        <end position="563"/>
    </location>
</feature>
<feature type="region of interest" description="Disordered" evidence="1">
    <location>
        <begin position="761"/>
        <end position="828"/>
    </location>
</feature>
<feature type="region of interest" description="Disordered" evidence="1">
    <location>
        <begin position="141"/>
        <end position="268"/>
    </location>
</feature>
<feature type="compositionally biased region" description="Polar residues" evidence="1">
    <location>
        <begin position="182"/>
        <end position="199"/>
    </location>
</feature>
<sequence length="828" mass="87699">MGSWGTSAERRGDRMPRMQAQAVEERAQQESVLRNVMMASFPENDLGSVRINELPLDDTHSRGHIPLRPRPPPEFVESSASLEGYRAMARSGLEDSEALAVKELSDLGGADRYRLSAGPAREYTPSRRPTEAAVRAAQVTRHGVVLPPGPSVVHRSSTTNGTSVTSRAAASAPAVPAPSARQVNTASNATTAPVSQTSERPLPPHLRTVAPEPRAGTDTSPKLSSTVSQSAPTSNAQTSANVTVASTKPTSSSNQTAPGGKAVPDSPGCSGSCLTAVEGLGRQPSWFDYKLEVDNDTGEAYFILSRGDLEIDRRSLRGHEVRLQMQDYCIVCFTLPQKVVYNLKFKGPEKMQAFISAVGNIKTGMDFAQKRKAALEKLSASSPRTEAETQATVGSQPSTESHPRSAVAATAQSSVAPATKTSSKAPAPTAATQPSATSDADVKQKLSNDSKPKINGVDDDFGKLSLSNVKGSAMYKYTPEKLMERRPAAEVPPGIKDVKIPVQKAPSTRFPVHQRGGHSQDSARPKAPAAKDSTAFMKDWLKGKETSTASNVESSASMQAPETQASQESHAASQATVTDVPVKTETSPVPDRSPIVDESLLSRPDGSEVATPVNDKATSNVDAGVSAVTEDTDLVDTTEEKKPVEINVSDMRSETVVEPAGTSTEQKTTKTGPASECIAPSEQPTPVLAPMVLPSPDKQQANSHTVQGMPPQIETPQMMPFQAYYGQLQGQQMFPNLPNVPAGQFVAAISVTYHLVTEPPRARDDEAQASQSQPPTGHAHNSSGSTLSAGVAPFHPRRDASRNGLGSSRHATGYTEAKFAGNFTGVNP</sequence>
<feature type="region of interest" description="Disordered" evidence="1">
    <location>
        <begin position="484"/>
        <end position="614"/>
    </location>
</feature>
<feature type="compositionally biased region" description="Low complexity" evidence="1">
    <location>
        <begin position="162"/>
        <end position="181"/>
    </location>
</feature>
<organism evidence="2 3">
    <name type="scientific">Colletotrichum orbiculare (strain 104-T / ATCC 96160 / CBS 514.97 / LARS 414 / MAFF 240422)</name>
    <name type="common">Cucumber anthracnose fungus</name>
    <name type="synonym">Colletotrichum lagenarium</name>
    <dbReference type="NCBI Taxonomy" id="1213857"/>
    <lineage>
        <taxon>Eukaryota</taxon>
        <taxon>Fungi</taxon>
        <taxon>Dikarya</taxon>
        <taxon>Ascomycota</taxon>
        <taxon>Pezizomycotina</taxon>
        <taxon>Sordariomycetes</taxon>
        <taxon>Hypocreomycetidae</taxon>
        <taxon>Glomerellales</taxon>
        <taxon>Glomerellaceae</taxon>
        <taxon>Colletotrichum</taxon>
        <taxon>Colletotrichum orbiculare species complex</taxon>
    </lineage>
</organism>
<dbReference type="OrthoDB" id="4829625at2759"/>
<dbReference type="AlphaFoldDB" id="A0A484G7M8"/>
<dbReference type="Proteomes" id="UP000014480">
    <property type="component" value="Unassembled WGS sequence"/>
</dbReference>
<accession>A0A484G7M8</accession>
<feature type="region of interest" description="Disordered" evidence="1">
    <location>
        <begin position="652"/>
        <end position="681"/>
    </location>
</feature>
<protein>
    <submittedName>
        <fullName evidence="2">Uncharacterized protein</fullName>
    </submittedName>
</protein>
<feature type="compositionally biased region" description="Low complexity" evidence="1">
    <location>
        <begin position="564"/>
        <end position="575"/>
    </location>
</feature>
<evidence type="ECO:0000313" key="3">
    <source>
        <dbReference type="Proteomes" id="UP000014480"/>
    </source>
</evidence>
<evidence type="ECO:0000313" key="2">
    <source>
        <dbReference type="EMBL" id="TDZ26292.1"/>
    </source>
</evidence>
<name>A0A484G7M8_COLOR</name>
<comment type="caution">
    <text evidence="2">The sequence shown here is derived from an EMBL/GenBank/DDBJ whole genome shotgun (WGS) entry which is preliminary data.</text>
</comment>
<feature type="region of interest" description="Disordered" evidence="1">
    <location>
        <begin position="1"/>
        <end position="28"/>
    </location>
</feature>
<evidence type="ECO:0000256" key="1">
    <source>
        <dbReference type="SAM" id="MobiDB-lite"/>
    </source>
</evidence>
<dbReference type="EMBL" id="AMCV02000001">
    <property type="protein sequence ID" value="TDZ26292.1"/>
    <property type="molecule type" value="Genomic_DNA"/>
</dbReference>
<feature type="compositionally biased region" description="Polar residues" evidence="1">
    <location>
        <begin position="217"/>
        <end position="257"/>
    </location>
</feature>
<feature type="compositionally biased region" description="Basic and acidic residues" evidence="1">
    <location>
        <begin position="440"/>
        <end position="452"/>
    </location>
</feature>
<feature type="region of interest" description="Disordered" evidence="1">
    <location>
        <begin position="376"/>
        <end position="460"/>
    </location>
</feature>
<reference evidence="3" key="1">
    <citation type="journal article" date="2013" name="New Phytol.">
        <title>Comparative genomic and transcriptomic analyses reveal the hemibiotrophic stage shift of Colletotrichum fungi.</title>
        <authorList>
            <person name="Gan P."/>
            <person name="Ikeda K."/>
            <person name="Irieda H."/>
            <person name="Narusaka M."/>
            <person name="O'Connell R.J."/>
            <person name="Narusaka Y."/>
            <person name="Takano Y."/>
            <person name="Kubo Y."/>
            <person name="Shirasu K."/>
        </authorList>
    </citation>
    <scope>NUCLEOTIDE SEQUENCE [LARGE SCALE GENOMIC DNA]</scope>
    <source>
        <strain evidence="3">104-T / ATCC 96160 / CBS 514.97 / LARS 414 / MAFF 240422</strain>
    </source>
</reference>
<feature type="compositionally biased region" description="Polar residues" evidence="1">
    <location>
        <begin position="768"/>
        <end position="788"/>
    </location>
</feature>
<reference evidence="3" key="2">
    <citation type="journal article" date="2019" name="Mol. Plant Microbe Interact.">
        <title>Genome sequence resources for four phytopathogenic fungi from the Colletotrichum orbiculare species complex.</title>
        <authorList>
            <person name="Gan P."/>
            <person name="Tsushima A."/>
            <person name="Narusaka M."/>
            <person name="Narusaka Y."/>
            <person name="Takano Y."/>
            <person name="Kubo Y."/>
            <person name="Shirasu K."/>
        </authorList>
    </citation>
    <scope>GENOME REANNOTATION</scope>
    <source>
        <strain evidence="3">104-T / ATCC 96160 / CBS 514.97 / LARS 414 / MAFF 240422</strain>
    </source>
</reference>
<feature type="compositionally biased region" description="Polar residues" evidence="1">
    <location>
        <begin position="379"/>
        <end position="400"/>
    </location>
</feature>
<feature type="compositionally biased region" description="Low complexity" evidence="1">
    <location>
        <begin position="405"/>
        <end position="439"/>
    </location>
</feature>